<dbReference type="AlphaFoldDB" id="A0A858RGT3"/>
<organism evidence="1 2">
    <name type="scientific">Luteolibacter luteus</name>
    <dbReference type="NCBI Taxonomy" id="2728835"/>
    <lineage>
        <taxon>Bacteria</taxon>
        <taxon>Pseudomonadati</taxon>
        <taxon>Verrucomicrobiota</taxon>
        <taxon>Verrucomicrobiia</taxon>
        <taxon>Verrucomicrobiales</taxon>
        <taxon>Verrucomicrobiaceae</taxon>
        <taxon>Luteolibacter</taxon>
    </lineage>
</organism>
<protein>
    <submittedName>
        <fullName evidence="1">Uncharacterized protein</fullName>
    </submittedName>
</protein>
<accession>A0A858RGT3</accession>
<keyword evidence="2" id="KW-1185">Reference proteome</keyword>
<sequence>MKEFTDRAMAGYEERRRDHGLRLLAKLDRQIDILERQNPEGSRRAWLEDLRKEREKVLRYVPAG</sequence>
<evidence type="ECO:0000313" key="2">
    <source>
        <dbReference type="Proteomes" id="UP000501812"/>
    </source>
</evidence>
<proteinExistence type="predicted"/>
<dbReference type="Proteomes" id="UP000501812">
    <property type="component" value="Chromosome"/>
</dbReference>
<evidence type="ECO:0000313" key="1">
    <source>
        <dbReference type="EMBL" id="QJE95791.1"/>
    </source>
</evidence>
<dbReference type="EMBL" id="CP051774">
    <property type="protein sequence ID" value="QJE95791.1"/>
    <property type="molecule type" value="Genomic_DNA"/>
</dbReference>
<name>A0A858RGT3_9BACT</name>
<dbReference type="RefSeq" id="WP_169454104.1">
    <property type="nucleotide sequence ID" value="NZ_CP051774.1"/>
</dbReference>
<reference evidence="1 2" key="1">
    <citation type="submission" date="2020-04" db="EMBL/GenBank/DDBJ databases">
        <title>Luteolibacter sp. G-1-1-1 isolated from soil.</title>
        <authorList>
            <person name="Dahal R.H."/>
        </authorList>
    </citation>
    <scope>NUCLEOTIDE SEQUENCE [LARGE SCALE GENOMIC DNA]</scope>
    <source>
        <strain evidence="1 2">G-1-1-1</strain>
    </source>
</reference>
<gene>
    <name evidence="1" type="ORF">HHL09_08325</name>
</gene>
<dbReference type="KEGG" id="luo:HHL09_08325"/>